<protein>
    <submittedName>
        <fullName evidence="2">Aste57867_3534 protein</fullName>
    </submittedName>
</protein>
<reference evidence="2 3" key="1">
    <citation type="submission" date="2019-03" db="EMBL/GenBank/DDBJ databases">
        <authorList>
            <person name="Gaulin E."/>
            <person name="Dumas B."/>
        </authorList>
    </citation>
    <scope>NUCLEOTIDE SEQUENCE [LARGE SCALE GENOMIC DNA]</scope>
    <source>
        <strain evidence="2">CBS 568.67</strain>
    </source>
</reference>
<evidence type="ECO:0000313" key="3">
    <source>
        <dbReference type="Proteomes" id="UP000332933"/>
    </source>
</evidence>
<dbReference type="OrthoDB" id="76987at2759"/>
<evidence type="ECO:0000313" key="2">
    <source>
        <dbReference type="EMBL" id="VFT80697.1"/>
    </source>
</evidence>
<reference evidence="1" key="2">
    <citation type="submission" date="2019-06" db="EMBL/GenBank/DDBJ databases">
        <title>Genomics analysis of Aphanomyces spp. identifies a new class of oomycete effector associated with host adaptation.</title>
        <authorList>
            <person name="Gaulin E."/>
        </authorList>
    </citation>
    <scope>NUCLEOTIDE SEQUENCE</scope>
    <source>
        <strain evidence="1">CBS 578.67</strain>
    </source>
</reference>
<dbReference type="EMBL" id="CAADRA010000624">
    <property type="protein sequence ID" value="VFT80697.1"/>
    <property type="molecule type" value="Genomic_DNA"/>
</dbReference>
<dbReference type="EMBL" id="VJMH01000624">
    <property type="protein sequence ID" value="KAF0715172.1"/>
    <property type="molecule type" value="Genomic_DNA"/>
</dbReference>
<dbReference type="SUPFAM" id="SSF53474">
    <property type="entry name" value="alpha/beta-Hydrolases"/>
    <property type="match status" value="1"/>
</dbReference>
<proteinExistence type="predicted"/>
<dbReference type="Proteomes" id="UP000332933">
    <property type="component" value="Unassembled WGS sequence"/>
</dbReference>
<accession>A0A485KDT7</accession>
<evidence type="ECO:0000313" key="1">
    <source>
        <dbReference type="EMBL" id="KAF0715172.1"/>
    </source>
</evidence>
<organism evidence="2 3">
    <name type="scientific">Aphanomyces stellatus</name>
    <dbReference type="NCBI Taxonomy" id="120398"/>
    <lineage>
        <taxon>Eukaryota</taxon>
        <taxon>Sar</taxon>
        <taxon>Stramenopiles</taxon>
        <taxon>Oomycota</taxon>
        <taxon>Saprolegniomycetes</taxon>
        <taxon>Saprolegniales</taxon>
        <taxon>Verrucalvaceae</taxon>
        <taxon>Aphanomyces</taxon>
    </lineage>
</organism>
<dbReference type="Gene3D" id="3.40.50.1820">
    <property type="entry name" value="alpha/beta hydrolase"/>
    <property type="match status" value="1"/>
</dbReference>
<dbReference type="InterPro" id="IPR029058">
    <property type="entry name" value="AB_hydrolase_fold"/>
</dbReference>
<keyword evidence="3" id="KW-1185">Reference proteome</keyword>
<sequence>MGKVIPVASALERNMDNLEAYSARIPSQGWVPCPLRTNISRPYENGTSTPGYRVECNIYTVPLCYKGYPGFPDGNVCSSNLTIEAFVKRIVANYTVDPYLSRRNKQQAFWISEGGPGFGMEDVEELMRRSFIALNGTWSVYSMDHRGTGRSHRLTCNDTRTDLLDGANATQLFADCIGRYQKTYGQENAAGFSVTSAAMDLSTLSRHIEPNADWFMYGLSYATFLLERLMHLQPQHVRGYILDAVVPETMVLPNGDHEYGKISSRVLAECDKWPACTAKFGNVSLATFLGQFYKDIETEPRLAYCRNWLHATALRPYEPVSWAARKLFASMIGSYRRPRLMPVMLLLLSRCDPKDYPALQAAATYAKANQLGDANDVDNTFDSIILYQLMLASERALFHSPPPSLDAMRQYFVKELVVEGTYRDFQSYCFFTGSHDAVCKAQKYPETGHGFVYAPDSYHDKVARIPRHASLLMLNGNLDPITPDSQAKFQFDQYKSPHKLYVNVTTAAHSTSAYACGFEIIISYLEQAGHVHNVNTSCLASIPPFFAVDVSEKGREMFNSTDDLIPTKNEL</sequence>
<name>A0A485KDT7_9STRA</name>
<gene>
    <name evidence="2" type="primary">Aste57867_3534</name>
    <name evidence="1" type="ORF">As57867_003523</name>
    <name evidence="2" type="ORF">ASTE57867_3534</name>
</gene>
<dbReference type="AlphaFoldDB" id="A0A485KDT7"/>